<comment type="caution">
    <text evidence="7">The sequence shown here is derived from an EMBL/GenBank/DDBJ whole genome shotgun (WGS) entry which is preliminary data.</text>
</comment>
<evidence type="ECO:0000256" key="3">
    <source>
        <dbReference type="ARBA" id="ARBA00022801"/>
    </source>
</evidence>
<dbReference type="Proteomes" id="UP000278983">
    <property type="component" value="Unassembled WGS sequence"/>
</dbReference>
<accession>A0A3S0S0L0</accession>
<evidence type="ECO:0000313" key="8">
    <source>
        <dbReference type="Proteomes" id="UP000278983"/>
    </source>
</evidence>
<gene>
    <name evidence="7" type="ORF">EHV08_09560</name>
</gene>
<dbReference type="RefSeq" id="WP_126679062.1">
    <property type="nucleotide sequence ID" value="NZ_RYYU01000001.1"/>
</dbReference>
<evidence type="ECO:0000256" key="4">
    <source>
        <dbReference type="ARBA" id="ARBA00022807"/>
    </source>
</evidence>
<organism evidence="7 8">
    <name type="scientific">Prevotella koreensis</name>
    <dbReference type="NCBI Taxonomy" id="2490854"/>
    <lineage>
        <taxon>Bacteria</taxon>
        <taxon>Pseudomonadati</taxon>
        <taxon>Bacteroidota</taxon>
        <taxon>Bacteroidia</taxon>
        <taxon>Bacteroidales</taxon>
        <taxon>Prevotellaceae</taxon>
        <taxon>Prevotella</taxon>
    </lineage>
</organism>
<evidence type="ECO:0000256" key="2">
    <source>
        <dbReference type="ARBA" id="ARBA00022670"/>
    </source>
</evidence>
<dbReference type="Gene3D" id="3.90.1720.10">
    <property type="entry name" value="endopeptidase domain like (from Nostoc punctiforme)"/>
    <property type="match status" value="1"/>
</dbReference>
<dbReference type="EMBL" id="RYYU01000001">
    <property type="protein sequence ID" value="RUL59967.1"/>
    <property type="molecule type" value="Genomic_DNA"/>
</dbReference>
<dbReference type="PANTHER" id="PTHR47053">
    <property type="entry name" value="MUREIN DD-ENDOPEPTIDASE MEPH-RELATED"/>
    <property type="match status" value="1"/>
</dbReference>
<dbReference type="SUPFAM" id="SSF54001">
    <property type="entry name" value="Cysteine proteinases"/>
    <property type="match status" value="1"/>
</dbReference>
<feature type="domain" description="NlpC/P60" evidence="6">
    <location>
        <begin position="63"/>
        <end position="191"/>
    </location>
</feature>
<dbReference type="InterPro" id="IPR038765">
    <property type="entry name" value="Papain-like_cys_pep_sf"/>
</dbReference>
<protein>
    <submittedName>
        <fullName evidence="7">CHAP domain-containing protein</fullName>
    </submittedName>
</protein>
<evidence type="ECO:0000256" key="1">
    <source>
        <dbReference type="ARBA" id="ARBA00007074"/>
    </source>
</evidence>
<keyword evidence="5" id="KW-0732">Signal</keyword>
<dbReference type="InterPro" id="IPR051202">
    <property type="entry name" value="Peptidase_C40"/>
</dbReference>
<keyword evidence="4" id="KW-0788">Thiol protease</keyword>
<dbReference type="Pfam" id="PF00877">
    <property type="entry name" value="NLPC_P60"/>
    <property type="match status" value="1"/>
</dbReference>
<feature type="chain" id="PRO_5018551184" evidence="5">
    <location>
        <begin position="23"/>
        <end position="191"/>
    </location>
</feature>
<dbReference type="GO" id="GO:0006508">
    <property type="term" value="P:proteolysis"/>
    <property type="evidence" value="ECO:0007669"/>
    <property type="project" value="UniProtKB-KW"/>
</dbReference>
<keyword evidence="2" id="KW-0645">Protease</keyword>
<proteinExistence type="inferred from homology"/>
<dbReference type="GO" id="GO:0008234">
    <property type="term" value="F:cysteine-type peptidase activity"/>
    <property type="evidence" value="ECO:0007669"/>
    <property type="project" value="UniProtKB-KW"/>
</dbReference>
<dbReference type="AlphaFoldDB" id="A0A3S0S0L0"/>
<keyword evidence="3" id="KW-0378">Hydrolase</keyword>
<dbReference type="PROSITE" id="PS51935">
    <property type="entry name" value="NLPC_P60"/>
    <property type="match status" value="1"/>
</dbReference>
<keyword evidence="8" id="KW-1185">Reference proteome</keyword>
<comment type="similarity">
    <text evidence="1">Belongs to the peptidase C40 family.</text>
</comment>
<dbReference type="PANTHER" id="PTHR47053:SF1">
    <property type="entry name" value="MUREIN DD-ENDOPEPTIDASE MEPH-RELATED"/>
    <property type="match status" value="1"/>
</dbReference>
<reference evidence="7 8" key="1">
    <citation type="submission" date="2018-12" db="EMBL/GenBank/DDBJ databases">
        <title>Genome sequencing of Prevotella sp. KCOM 3155 (= JS262).</title>
        <authorList>
            <person name="Kook J.-K."/>
            <person name="Park S.-N."/>
            <person name="Lim Y.K."/>
        </authorList>
    </citation>
    <scope>NUCLEOTIDE SEQUENCE [LARGE SCALE GENOMIC DNA]</scope>
    <source>
        <strain evidence="7 8">KCOM 3155</strain>
    </source>
</reference>
<feature type="signal peptide" evidence="5">
    <location>
        <begin position="1"/>
        <end position="22"/>
    </location>
</feature>
<dbReference type="OrthoDB" id="9807055at2"/>
<dbReference type="InterPro" id="IPR000064">
    <property type="entry name" value="NLP_P60_dom"/>
</dbReference>
<evidence type="ECO:0000259" key="6">
    <source>
        <dbReference type="PROSITE" id="PS51935"/>
    </source>
</evidence>
<evidence type="ECO:0000313" key="7">
    <source>
        <dbReference type="EMBL" id="RUL59967.1"/>
    </source>
</evidence>
<sequence length="191" mass="21264">MKKFVALTVVMLLFSSLTPSFAGKKKHRARAKAQPRQEQRVEEIDNFDFLYVGENVNYNSEDYSMAGDVLDEAFNHMGARYSHGSAGPYVFDCSGFTSYVFGKMGISLSRSSRQQSTQGYRIDNSELQSGDLVFFTSPRSGGNVGHVGIVVDVDPATGSFDFIHASLRGVKVSNSRESYYASRYLFGRRVM</sequence>
<name>A0A3S0S0L0_9BACT</name>
<evidence type="ECO:0000256" key="5">
    <source>
        <dbReference type="SAM" id="SignalP"/>
    </source>
</evidence>